<feature type="non-terminal residue" evidence="1">
    <location>
        <position position="224"/>
    </location>
</feature>
<keyword evidence="2" id="KW-1185">Reference proteome</keyword>
<protein>
    <submittedName>
        <fullName evidence="1">Uncharacterized protein</fullName>
    </submittedName>
</protein>
<gene>
    <name evidence="1" type="ORF">GBF38_004224</name>
</gene>
<organism evidence="1 2">
    <name type="scientific">Nibea albiflora</name>
    <name type="common">Yellow drum</name>
    <name type="synonym">Corvina albiflora</name>
    <dbReference type="NCBI Taxonomy" id="240163"/>
    <lineage>
        <taxon>Eukaryota</taxon>
        <taxon>Metazoa</taxon>
        <taxon>Chordata</taxon>
        <taxon>Craniata</taxon>
        <taxon>Vertebrata</taxon>
        <taxon>Euteleostomi</taxon>
        <taxon>Actinopterygii</taxon>
        <taxon>Neopterygii</taxon>
        <taxon>Teleostei</taxon>
        <taxon>Neoteleostei</taxon>
        <taxon>Acanthomorphata</taxon>
        <taxon>Eupercaria</taxon>
        <taxon>Sciaenidae</taxon>
        <taxon>Nibea</taxon>
    </lineage>
</organism>
<proteinExistence type="predicted"/>
<dbReference type="EMBL" id="CM024801">
    <property type="protein sequence ID" value="KAG8011858.1"/>
    <property type="molecule type" value="Genomic_DNA"/>
</dbReference>
<evidence type="ECO:0000313" key="1">
    <source>
        <dbReference type="EMBL" id="KAG8011858.1"/>
    </source>
</evidence>
<evidence type="ECO:0000313" key="2">
    <source>
        <dbReference type="Proteomes" id="UP000805704"/>
    </source>
</evidence>
<accession>A0ACB7FBN7</accession>
<comment type="caution">
    <text evidence="1">The sequence shown here is derived from an EMBL/GenBank/DDBJ whole genome shotgun (WGS) entry which is preliminary data.</text>
</comment>
<sequence length="224" mass="25582">MKEETEEDCTIEEEEQLVLKQEGDTFMVTPTYEGSEHSEPEPDSDHQIFHVSESQDQTGDRHEDSGSSIAAEQEPNKRRSEAEHDIHTGKESLKCDICGKAFGFKSKLQRHLRVHTGEKPYVCKFCGQGFGYMSVLKTHLPQQHVCTKEEDLTDQQLCDQERSSSLDPEDPEPPQMKEEKEEDCTSQEGEQLVVKQEEETLMVTPTCEEIKDETLDFIPDKSQS</sequence>
<dbReference type="Proteomes" id="UP000805704">
    <property type="component" value="Chromosome 13"/>
</dbReference>
<reference evidence="1" key="1">
    <citation type="submission" date="2020-04" db="EMBL/GenBank/DDBJ databases">
        <title>A chromosome-scale assembly and high-density genetic map of the yellow drum (Nibea albiflora) genome.</title>
        <authorList>
            <person name="Xu D."/>
            <person name="Zhang W."/>
            <person name="Chen R."/>
            <person name="Tan P."/>
            <person name="Wang L."/>
            <person name="Song H."/>
            <person name="Tian L."/>
            <person name="Zhu Q."/>
            <person name="Wang B."/>
        </authorList>
    </citation>
    <scope>NUCLEOTIDE SEQUENCE</scope>
    <source>
        <strain evidence="1">ZJHYS-2018</strain>
    </source>
</reference>
<name>A0ACB7FBN7_NIBAL</name>